<dbReference type="OrthoDB" id="9814727at2"/>
<protein>
    <recommendedName>
        <fullName evidence="3">DUF3579 domain-containing protein</fullName>
    </recommendedName>
</protein>
<dbReference type="Proteomes" id="UP000183339">
    <property type="component" value="Unassembled WGS sequence"/>
</dbReference>
<accession>A0A1I0D4J7</accession>
<dbReference type="RefSeq" id="WP_074707183.1">
    <property type="nucleotide sequence ID" value="NZ_FOHI01000004.1"/>
</dbReference>
<dbReference type="AlphaFoldDB" id="A0A1I0D4J7"/>
<organism evidence="1 2">
    <name type="scientific">Nitrosospira multiformis</name>
    <dbReference type="NCBI Taxonomy" id="1231"/>
    <lineage>
        <taxon>Bacteria</taxon>
        <taxon>Pseudomonadati</taxon>
        <taxon>Pseudomonadota</taxon>
        <taxon>Betaproteobacteria</taxon>
        <taxon>Nitrosomonadales</taxon>
        <taxon>Nitrosomonadaceae</taxon>
        <taxon>Nitrosospira</taxon>
    </lineage>
</organism>
<dbReference type="Pfam" id="PF12112">
    <property type="entry name" value="DUF3579"/>
    <property type="match status" value="1"/>
</dbReference>
<evidence type="ECO:0000313" key="2">
    <source>
        <dbReference type="Proteomes" id="UP000183339"/>
    </source>
</evidence>
<reference evidence="1 2" key="1">
    <citation type="submission" date="2016-10" db="EMBL/GenBank/DDBJ databases">
        <authorList>
            <person name="de Groot N.N."/>
        </authorList>
    </citation>
    <scope>NUCLEOTIDE SEQUENCE [LARGE SCALE GENOMIC DNA]</scope>
    <source>
        <strain evidence="1 2">Nl7</strain>
    </source>
</reference>
<proteinExistence type="predicted"/>
<evidence type="ECO:0008006" key="3">
    <source>
        <dbReference type="Google" id="ProtNLM"/>
    </source>
</evidence>
<dbReference type="InterPro" id="IPR021969">
    <property type="entry name" value="DUF3579"/>
</dbReference>
<gene>
    <name evidence="1" type="ORF">SAMN05216412_104250</name>
</gene>
<dbReference type="Gene3D" id="3.30.70.2340">
    <property type="entry name" value="Uncharacterised protein PF12112 family, DUF3579"/>
    <property type="match status" value="1"/>
</dbReference>
<name>A0A1I0D4J7_9PROT</name>
<sequence length="133" mass="14702">MKYSAGYDPPVGRTNRSAILARSIEPVKELLIKGMRHDGSTFRPSDWAERLCGVAALLDSDAIAPIRAHHAARPGFHCSSHMRPAIICGVICVIVDLRLRDLEKRAWDFVTGFAHDNNLIMLEYCQFVGGGLV</sequence>
<dbReference type="EMBL" id="FOHI01000004">
    <property type="protein sequence ID" value="SET27107.1"/>
    <property type="molecule type" value="Genomic_DNA"/>
</dbReference>
<evidence type="ECO:0000313" key="1">
    <source>
        <dbReference type="EMBL" id="SET27107.1"/>
    </source>
</evidence>